<gene>
    <name evidence="1" type="ORF">Q8A64_03490</name>
</gene>
<dbReference type="Proteomes" id="UP001225596">
    <property type="component" value="Unassembled WGS sequence"/>
</dbReference>
<organism evidence="1 2">
    <name type="scientific">Keguizhuia sedimenti</name>
    <dbReference type="NCBI Taxonomy" id="3064264"/>
    <lineage>
        <taxon>Bacteria</taxon>
        <taxon>Pseudomonadati</taxon>
        <taxon>Pseudomonadota</taxon>
        <taxon>Betaproteobacteria</taxon>
        <taxon>Burkholderiales</taxon>
        <taxon>Oxalobacteraceae</taxon>
        <taxon>Keguizhuia</taxon>
    </lineage>
</organism>
<evidence type="ECO:0000313" key="2">
    <source>
        <dbReference type="Proteomes" id="UP001225596"/>
    </source>
</evidence>
<dbReference type="RefSeq" id="WP_338435374.1">
    <property type="nucleotide sequence ID" value="NZ_JAUYVH010000001.1"/>
</dbReference>
<reference evidence="1 2" key="1">
    <citation type="submission" date="2023-08" db="EMBL/GenBank/DDBJ databases">
        <title>Oxalobacteraceae gen .nov., isolated from river sludge outside the plant.</title>
        <authorList>
            <person name="Zhao S.Y."/>
        </authorList>
    </citation>
    <scope>NUCLEOTIDE SEQUENCE [LARGE SCALE GENOMIC DNA]</scope>
    <source>
        <strain evidence="1 2">R-40</strain>
    </source>
</reference>
<keyword evidence="2" id="KW-1185">Reference proteome</keyword>
<evidence type="ECO:0000313" key="1">
    <source>
        <dbReference type="EMBL" id="MDQ9169471.1"/>
    </source>
</evidence>
<protein>
    <submittedName>
        <fullName evidence="1">Uncharacterized protein</fullName>
    </submittedName>
</protein>
<dbReference type="EMBL" id="JAUYVH010000001">
    <property type="protein sequence ID" value="MDQ9169471.1"/>
    <property type="molecule type" value="Genomic_DNA"/>
</dbReference>
<sequence length="75" mass="8625">MDEKQVTQEDLERLALAMAQAIPELDCPECCDCGVVYQYIERSAQLYREEWEWACLASLLIHYRGSLKQKTGGRA</sequence>
<name>A0ABU1BM03_9BURK</name>
<accession>A0ABU1BM03</accession>
<comment type="caution">
    <text evidence="1">The sequence shown here is derived from an EMBL/GenBank/DDBJ whole genome shotgun (WGS) entry which is preliminary data.</text>
</comment>
<proteinExistence type="predicted"/>